<evidence type="ECO:0000256" key="1">
    <source>
        <dbReference type="SAM" id="Phobius"/>
    </source>
</evidence>
<proteinExistence type="predicted"/>
<reference evidence="2 3" key="1">
    <citation type="journal article" date="2011" name="J. Bacteriol.">
        <title>Genome Sequence of an Ammonia-Oxidizing Soil Archaeon, "Candidatus Nitrosoarchaeum koreensis" MY1.</title>
        <authorList>
            <person name="Kim B.K."/>
            <person name="Jung M.Y."/>
            <person name="Yu D.S."/>
            <person name="Park S.J."/>
            <person name="Oh T.K."/>
            <person name="Rhee S.K."/>
            <person name="Kim J.F."/>
        </authorList>
    </citation>
    <scope>NUCLEOTIDE SEQUENCE [LARGE SCALE GENOMIC DNA]</scope>
    <source>
        <strain evidence="2 3">MY1</strain>
    </source>
</reference>
<accession>F9CYW7</accession>
<dbReference type="AlphaFoldDB" id="F9CYW7"/>
<feature type="transmembrane region" description="Helical" evidence="1">
    <location>
        <begin position="95"/>
        <end position="116"/>
    </location>
</feature>
<gene>
    <name evidence="2" type="ORF">MY1_0151</name>
</gene>
<dbReference type="OrthoDB" id="292582at2157"/>
<keyword evidence="3" id="KW-1185">Reference proteome</keyword>
<sequence>MLEEIFGQIGNFTPAIIAGLGLTLGIQHALEADHIAAVSTQLTNSNTNQSKKQLFKKSLTKSSLLGAVWGAGHTTTLILVGLIVYGFTLTINKEVFSGFEFLVGVMLILLAITRISNKNILKIKHRHPHTHNDGSIHFDEHNHHDNNHSHNHKSYLIGMIHGLAGSGTLIVMTSGMILSLPSALTFIGIFGLGSIIGMSLIGGLLGIPFGLSNNTKAKTVMKYLTCSLSFVLGLSIVYQIGIMGNLFRF</sequence>
<dbReference type="PANTHER" id="PTHR33876">
    <property type="entry name" value="UNNAMED PRODUCT"/>
    <property type="match status" value="1"/>
</dbReference>
<dbReference type="Proteomes" id="UP000004440">
    <property type="component" value="Unassembled WGS sequence"/>
</dbReference>
<organism evidence="2 3">
    <name type="scientific">Nitrosarchaeum koreense MY1</name>
    <dbReference type="NCBI Taxonomy" id="1001994"/>
    <lineage>
        <taxon>Archaea</taxon>
        <taxon>Nitrososphaerota</taxon>
        <taxon>Nitrososphaeria</taxon>
        <taxon>Nitrosopumilales</taxon>
        <taxon>Nitrosopumilaceae</taxon>
        <taxon>Nitrosarchaeum</taxon>
    </lineage>
</organism>
<keyword evidence="1" id="KW-0812">Transmembrane</keyword>
<dbReference type="PANTHER" id="PTHR33876:SF4">
    <property type="entry name" value="CHLOROPLAST PROTEIN FOR GROWTH AND FERTILITY 2"/>
    <property type="match status" value="1"/>
</dbReference>
<name>F9CYW7_9ARCH</name>
<comment type="caution">
    <text evidence="2">The sequence shown here is derived from an EMBL/GenBank/DDBJ whole genome shotgun (WGS) entry which is preliminary data.</text>
</comment>
<dbReference type="EMBL" id="AFPU01000001">
    <property type="protein sequence ID" value="EGP92935.1"/>
    <property type="molecule type" value="Genomic_DNA"/>
</dbReference>
<feature type="transmembrane region" description="Helical" evidence="1">
    <location>
        <begin position="223"/>
        <end position="247"/>
    </location>
</feature>
<protein>
    <submittedName>
        <fullName evidence="2">High-affinity nickel-transporter</fullName>
    </submittedName>
</protein>
<evidence type="ECO:0000313" key="3">
    <source>
        <dbReference type="Proteomes" id="UP000004440"/>
    </source>
</evidence>
<dbReference type="STRING" id="1001994.MY1_0151"/>
<evidence type="ECO:0000313" key="2">
    <source>
        <dbReference type="EMBL" id="EGP92935.1"/>
    </source>
</evidence>
<feature type="transmembrane region" description="Helical" evidence="1">
    <location>
        <begin position="184"/>
        <end position="211"/>
    </location>
</feature>
<dbReference type="InterPro" id="IPR052776">
    <property type="entry name" value="Chloro_ReproSupport/MetalTrans"/>
</dbReference>
<dbReference type="RefSeq" id="WP_007549544.1">
    <property type="nucleotide sequence ID" value="NZ_AFPU01000001.1"/>
</dbReference>
<keyword evidence="1" id="KW-1133">Transmembrane helix</keyword>
<feature type="transmembrane region" description="Helical" evidence="1">
    <location>
        <begin position="155"/>
        <end position="178"/>
    </location>
</feature>
<keyword evidence="1" id="KW-0472">Membrane</keyword>
<feature type="transmembrane region" description="Helical" evidence="1">
    <location>
        <begin position="64"/>
        <end position="89"/>
    </location>
</feature>
<dbReference type="PATRIC" id="fig|1001994.6.peg.149"/>